<dbReference type="Proteomes" id="UP000605568">
    <property type="component" value="Unassembled WGS sequence"/>
</dbReference>
<protein>
    <submittedName>
        <fullName evidence="1">Uncharacterized protein</fullName>
    </submittedName>
</protein>
<name>A0ABQ3MQQ4_9PSEU</name>
<accession>A0ABQ3MQQ4</accession>
<dbReference type="EMBL" id="BNAR01000008">
    <property type="protein sequence ID" value="GHH48318.1"/>
    <property type="molecule type" value="Genomic_DNA"/>
</dbReference>
<comment type="caution">
    <text evidence="1">The sequence shown here is derived from an EMBL/GenBank/DDBJ whole genome shotgun (WGS) entry which is preliminary data.</text>
</comment>
<keyword evidence="2" id="KW-1185">Reference proteome</keyword>
<proteinExistence type="predicted"/>
<organism evidence="1 2">
    <name type="scientific">Lentzea cavernae</name>
    <dbReference type="NCBI Taxonomy" id="2020703"/>
    <lineage>
        <taxon>Bacteria</taxon>
        <taxon>Bacillati</taxon>
        <taxon>Actinomycetota</taxon>
        <taxon>Actinomycetes</taxon>
        <taxon>Pseudonocardiales</taxon>
        <taxon>Pseudonocardiaceae</taxon>
        <taxon>Lentzea</taxon>
    </lineage>
</organism>
<gene>
    <name evidence="1" type="ORF">GCM10017774_54130</name>
</gene>
<sequence>MSRRALPFRTPGDEAVKAQQWVLVVDGEGFELPEALPDWDYQMSLHLRNEVHVDLDAVHASTGLTPDAKLSLVVVWTATGSGLRGTAQRVPLSGEGAHTVELDVELSGTQLGGLLTLDTQLVLAESRETGAIASPRRGGSVLWTHTRTLYLQGDAPQFPIAVVDFEATQLPTDSAWHVQLSEELNTATMGALLLLVNERKKPVVTAFQNAASPRPIDKVYLAAAYADIARTMIEHALADPDFNHDSEYAEDSLGATLQSLLENLFPHMSVQHLRQRREQSPNLFATEIQAAVSIFEEA</sequence>
<evidence type="ECO:0000313" key="2">
    <source>
        <dbReference type="Proteomes" id="UP000605568"/>
    </source>
</evidence>
<dbReference type="RefSeq" id="WP_229905087.1">
    <property type="nucleotide sequence ID" value="NZ_BNAR01000008.1"/>
</dbReference>
<evidence type="ECO:0000313" key="1">
    <source>
        <dbReference type="EMBL" id="GHH48318.1"/>
    </source>
</evidence>
<reference evidence="2" key="1">
    <citation type="journal article" date="2019" name="Int. J. Syst. Evol. Microbiol.">
        <title>The Global Catalogue of Microorganisms (GCM) 10K type strain sequencing project: providing services to taxonomists for standard genome sequencing and annotation.</title>
        <authorList>
            <consortium name="The Broad Institute Genomics Platform"/>
            <consortium name="The Broad Institute Genome Sequencing Center for Infectious Disease"/>
            <person name="Wu L."/>
            <person name="Ma J."/>
        </authorList>
    </citation>
    <scope>NUCLEOTIDE SEQUENCE [LARGE SCALE GENOMIC DNA]</scope>
    <source>
        <strain evidence="2">CGMCC 4.7367</strain>
    </source>
</reference>